<dbReference type="EMBL" id="WIGM01001001">
    <property type="protein sequence ID" value="KAF6806909.1"/>
    <property type="molecule type" value="Genomic_DNA"/>
</dbReference>
<comment type="caution">
    <text evidence="2">The sequence shown here is derived from an EMBL/GenBank/DDBJ whole genome shotgun (WGS) entry which is preliminary data.</text>
</comment>
<evidence type="ECO:0000256" key="1">
    <source>
        <dbReference type="SAM" id="MobiDB-lite"/>
    </source>
</evidence>
<name>A0A8H6J5H3_9PEZI</name>
<dbReference type="AlphaFoldDB" id="A0A8H6J5H3"/>
<reference evidence="2" key="1">
    <citation type="journal article" date="2020" name="Phytopathology">
        <title>Genome Sequence Resources of Colletotrichum truncatum, C. plurivorum, C. musicola, and C. sojae: Four Species Pathogenic to Soybean (Glycine max).</title>
        <authorList>
            <person name="Rogerio F."/>
            <person name="Boufleur T.R."/>
            <person name="Ciampi-Guillardi M."/>
            <person name="Sukno S.A."/>
            <person name="Thon M.R."/>
            <person name="Massola Junior N.S."/>
            <person name="Baroncelli R."/>
        </authorList>
    </citation>
    <scope>NUCLEOTIDE SEQUENCE</scope>
    <source>
        <strain evidence="2">LFN0074</strain>
    </source>
</reference>
<keyword evidence="3" id="KW-1185">Reference proteome</keyword>
<proteinExistence type="predicted"/>
<accession>A0A8H6J5H3</accession>
<feature type="compositionally biased region" description="Basic and acidic residues" evidence="1">
    <location>
        <begin position="160"/>
        <end position="170"/>
    </location>
</feature>
<organism evidence="2 3">
    <name type="scientific">Colletotrichum musicola</name>
    <dbReference type="NCBI Taxonomy" id="2175873"/>
    <lineage>
        <taxon>Eukaryota</taxon>
        <taxon>Fungi</taxon>
        <taxon>Dikarya</taxon>
        <taxon>Ascomycota</taxon>
        <taxon>Pezizomycotina</taxon>
        <taxon>Sordariomycetes</taxon>
        <taxon>Hypocreomycetidae</taxon>
        <taxon>Glomerellales</taxon>
        <taxon>Glomerellaceae</taxon>
        <taxon>Colletotrichum</taxon>
        <taxon>Colletotrichum orchidearum species complex</taxon>
    </lineage>
</organism>
<dbReference type="Proteomes" id="UP000639643">
    <property type="component" value="Unassembled WGS sequence"/>
</dbReference>
<sequence length="170" mass="18065">MLLSLFPTWCSPAPKRRAGLADRPAAMSCLVARVVATGVASAAPFCLTDLFHIAPEVRARTTHTTAYGQTHKLGFPEVGRGCRSESAGSRAAGYSPVLYLGEGSVSRANGTGSTASATHLAYEDSSLTDDWWSATKLGFQMDVEQEPAVQSAEMTGPLRWRTDRTGSDSP</sequence>
<feature type="region of interest" description="Disordered" evidence="1">
    <location>
        <begin position="145"/>
        <end position="170"/>
    </location>
</feature>
<gene>
    <name evidence="2" type="ORF">CMUS01_14255</name>
</gene>
<evidence type="ECO:0000313" key="2">
    <source>
        <dbReference type="EMBL" id="KAF6806909.1"/>
    </source>
</evidence>
<evidence type="ECO:0000313" key="3">
    <source>
        <dbReference type="Proteomes" id="UP000639643"/>
    </source>
</evidence>
<protein>
    <submittedName>
        <fullName evidence="2">Uncharacterized protein</fullName>
    </submittedName>
</protein>